<proteinExistence type="inferred from homology"/>
<dbReference type="Gene3D" id="3.40.190.10">
    <property type="entry name" value="Periplasmic binding protein-like II"/>
    <property type="match status" value="2"/>
</dbReference>
<dbReference type="InterPro" id="IPR001188">
    <property type="entry name" value="Sperm_putr-bd"/>
</dbReference>
<dbReference type="RefSeq" id="WP_085277121.1">
    <property type="nucleotide sequence ID" value="NZ_FXAG01000018.1"/>
</dbReference>
<evidence type="ECO:0000256" key="5">
    <source>
        <dbReference type="PIRNR" id="PIRNR019574"/>
    </source>
</evidence>
<feature type="binding site" evidence="6">
    <location>
        <position position="344"/>
    </location>
    <ligand>
        <name>spermidine</name>
        <dbReference type="ChEBI" id="CHEBI:57834"/>
    </ligand>
</feature>
<name>A0A1Y6C6K7_9NEIS</name>
<evidence type="ECO:0000256" key="4">
    <source>
        <dbReference type="ARBA" id="ARBA00022764"/>
    </source>
</evidence>
<dbReference type="GO" id="GO:0019808">
    <property type="term" value="F:polyamine binding"/>
    <property type="evidence" value="ECO:0007669"/>
    <property type="project" value="InterPro"/>
</dbReference>
<accession>A0A1Y6C6K7</accession>
<dbReference type="PANTHER" id="PTHR30222">
    <property type="entry name" value="SPERMIDINE/PUTRESCINE-BINDING PERIPLASMIC PROTEIN"/>
    <property type="match status" value="1"/>
</dbReference>
<evidence type="ECO:0000256" key="7">
    <source>
        <dbReference type="SAM" id="SignalP"/>
    </source>
</evidence>
<evidence type="ECO:0000313" key="9">
    <source>
        <dbReference type="Proteomes" id="UP000192920"/>
    </source>
</evidence>
<sequence>MRQRMFNVIAAGVLAAAAVPAFANGKVLNIYNWSDYIAPDTVKNFEKETGIKVRYDVYDSNEVLQAKILTGRSGYDIVVPTNAFLAKQIKAGVYQPLNKAKLANYKNLDPEVLAQATKFDPNNAYAVPYFYGINTLAINAGKVKAALGSTPLPANEWDLLFKPEYVSKLKSCGVSVLDSPAEALPIAAHYLGKNPNSNADADWQASANLFKQIRPYITRFSSSGYINELANGSLCLVLGYGGDLNIAKRRAEEAKNGQVLRVLAPKSGVMLWMDSMAIPKDAENVDNALAFINYVMRPEVAAANAKAVSYATPNKAAKSQIENKFLYDASIYPTAEIQQKSFIQLPLEAKTQRLQTRLWTEVKTRK</sequence>
<feature type="chain" id="PRO_5010992561" description="Putrescine-binding periplasmic protein" evidence="7">
    <location>
        <begin position="24"/>
        <end position="366"/>
    </location>
</feature>
<dbReference type="PIRSF" id="PIRSF019574">
    <property type="entry name" value="Periplasmic_polyamine_BP"/>
    <property type="match status" value="1"/>
</dbReference>
<dbReference type="GO" id="GO:0042597">
    <property type="term" value="C:periplasmic space"/>
    <property type="evidence" value="ECO:0007669"/>
    <property type="project" value="UniProtKB-SubCell"/>
</dbReference>
<keyword evidence="9" id="KW-1185">Reference proteome</keyword>
<dbReference type="Pfam" id="PF13416">
    <property type="entry name" value="SBP_bac_8"/>
    <property type="match status" value="1"/>
</dbReference>
<dbReference type="PANTHER" id="PTHR30222:SF12">
    <property type="entry name" value="NORSPERMIDINE SENSOR"/>
    <property type="match status" value="1"/>
</dbReference>
<evidence type="ECO:0000313" key="8">
    <source>
        <dbReference type="EMBL" id="SMF39744.1"/>
    </source>
</evidence>
<evidence type="ECO:0000256" key="3">
    <source>
        <dbReference type="ARBA" id="ARBA00022729"/>
    </source>
</evidence>
<gene>
    <name evidence="8" type="ORF">SAMN02745746_02988</name>
</gene>
<dbReference type="PRINTS" id="PR00909">
    <property type="entry name" value="SPERMDNBNDNG"/>
</dbReference>
<evidence type="ECO:0000256" key="6">
    <source>
        <dbReference type="PIRSR" id="PIRSR019574-1"/>
    </source>
</evidence>
<organism evidence="8 9">
    <name type="scientific">Pseudogulbenkiania subflava DSM 22618</name>
    <dbReference type="NCBI Taxonomy" id="1123014"/>
    <lineage>
        <taxon>Bacteria</taxon>
        <taxon>Pseudomonadati</taxon>
        <taxon>Pseudomonadota</taxon>
        <taxon>Betaproteobacteria</taxon>
        <taxon>Neisseriales</taxon>
        <taxon>Chromobacteriaceae</taxon>
        <taxon>Pseudogulbenkiania</taxon>
    </lineage>
</organism>
<comment type="subcellular location">
    <subcellularLocation>
        <location evidence="1 5">Periplasm</location>
    </subcellularLocation>
</comment>
<dbReference type="GO" id="GO:0015846">
    <property type="term" value="P:polyamine transport"/>
    <property type="evidence" value="ECO:0007669"/>
    <property type="project" value="InterPro"/>
</dbReference>
<protein>
    <recommendedName>
        <fullName evidence="5">Putrescine-binding periplasmic protein</fullName>
    </recommendedName>
</protein>
<comment type="similarity">
    <text evidence="5">Belongs to the bacterial solute-binding protein PotD/PotF family.</text>
</comment>
<dbReference type="SUPFAM" id="SSF53850">
    <property type="entry name" value="Periplasmic binding protein-like II"/>
    <property type="match status" value="1"/>
</dbReference>
<evidence type="ECO:0000256" key="1">
    <source>
        <dbReference type="ARBA" id="ARBA00004418"/>
    </source>
</evidence>
<dbReference type="InterPro" id="IPR006059">
    <property type="entry name" value="SBP"/>
</dbReference>
<evidence type="ECO:0000256" key="2">
    <source>
        <dbReference type="ARBA" id="ARBA00022448"/>
    </source>
</evidence>
<dbReference type="EMBL" id="FXAG01000018">
    <property type="protein sequence ID" value="SMF39744.1"/>
    <property type="molecule type" value="Genomic_DNA"/>
</dbReference>
<dbReference type="AlphaFoldDB" id="A0A1Y6C6K7"/>
<dbReference type="Proteomes" id="UP000192920">
    <property type="component" value="Unassembled WGS sequence"/>
</dbReference>
<keyword evidence="4 5" id="KW-0574">Periplasm</keyword>
<comment type="function">
    <text evidence="5">Required for the activity of the bacterial periplasmic transport system of putrescine.</text>
</comment>
<reference evidence="9" key="1">
    <citation type="submission" date="2017-04" db="EMBL/GenBank/DDBJ databases">
        <authorList>
            <person name="Varghese N."/>
            <person name="Submissions S."/>
        </authorList>
    </citation>
    <scope>NUCLEOTIDE SEQUENCE [LARGE SCALE GENOMIC DNA]</scope>
    <source>
        <strain evidence="9">DSM 22618</strain>
    </source>
</reference>
<keyword evidence="3 7" id="KW-0732">Signal</keyword>
<keyword evidence="2 5" id="KW-0813">Transport</keyword>
<dbReference type="CDD" id="cd13659">
    <property type="entry name" value="PBP2_PotF"/>
    <property type="match status" value="1"/>
</dbReference>
<dbReference type="STRING" id="1123014.SAMN02745746_02988"/>
<feature type="signal peptide" evidence="7">
    <location>
        <begin position="1"/>
        <end position="23"/>
    </location>
</feature>